<gene>
    <name evidence="1" type="ORF">PanWU01x14_019820</name>
</gene>
<dbReference type="AlphaFoldDB" id="A0A2P5DYI0"/>
<dbReference type="Proteomes" id="UP000237105">
    <property type="component" value="Unassembled WGS sequence"/>
</dbReference>
<comment type="caution">
    <text evidence="1">The sequence shown here is derived from an EMBL/GenBank/DDBJ whole genome shotgun (WGS) entry which is preliminary data.</text>
</comment>
<proteinExistence type="predicted"/>
<evidence type="ECO:0000313" key="2">
    <source>
        <dbReference type="Proteomes" id="UP000237105"/>
    </source>
</evidence>
<keyword evidence="2" id="KW-1185">Reference proteome</keyword>
<sequence length="56" mass="6378">TKALKKFRRRNLLRCLQGALVDFPQRLISALVVKAYYSTWNQGAFMGAVIGISRHL</sequence>
<organism evidence="1 2">
    <name type="scientific">Parasponia andersonii</name>
    <name type="common">Sponia andersonii</name>
    <dbReference type="NCBI Taxonomy" id="3476"/>
    <lineage>
        <taxon>Eukaryota</taxon>
        <taxon>Viridiplantae</taxon>
        <taxon>Streptophyta</taxon>
        <taxon>Embryophyta</taxon>
        <taxon>Tracheophyta</taxon>
        <taxon>Spermatophyta</taxon>
        <taxon>Magnoliopsida</taxon>
        <taxon>eudicotyledons</taxon>
        <taxon>Gunneridae</taxon>
        <taxon>Pentapetalae</taxon>
        <taxon>rosids</taxon>
        <taxon>fabids</taxon>
        <taxon>Rosales</taxon>
        <taxon>Cannabaceae</taxon>
        <taxon>Parasponia</taxon>
    </lineage>
</organism>
<feature type="non-terminal residue" evidence="1">
    <location>
        <position position="1"/>
    </location>
</feature>
<evidence type="ECO:0000313" key="1">
    <source>
        <dbReference type="EMBL" id="PON78344.1"/>
    </source>
</evidence>
<protein>
    <submittedName>
        <fullName evidence="1">Uncharacterized protein</fullName>
    </submittedName>
</protein>
<reference evidence="2" key="1">
    <citation type="submission" date="2016-06" db="EMBL/GenBank/DDBJ databases">
        <title>Parallel loss of symbiosis genes in relatives of nitrogen-fixing non-legume Parasponia.</title>
        <authorList>
            <person name="Van Velzen R."/>
            <person name="Holmer R."/>
            <person name="Bu F."/>
            <person name="Rutten L."/>
            <person name="Van Zeijl A."/>
            <person name="Liu W."/>
            <person name="Santuari L."/>
            <person name="Cao Q."/>
            <person name="Sharma T."/>
            <person name="Shen D."/>
            <person name="Roswanjaya Y."/>
            <person name="Wardhani T."/>
            <person name="Kalhor M.S."/>
            <person name="Jansen J."/>
            <person name="Van den Hoogen J."/>
            <person name="Gungor B."/>
            <person name="Hartog M."/>
            <person name="Hontelez J."/>
            <person name="Verver J."/>
            <person name="Yang W.-C."/>
            <person name="Schijlen E."/>
            <person name="Repin R."/>
            <person name="Schilthuizen M."/>
            <person name="Schranz E."/>
            <person name="Heidstra R."/>
            <person name="Miyata K."/>
            <person name="Fedorova E."/>
            <person name="Kohlen W."/>
            <person name="Bisseling T."/>
            <person name="Smit S."/>
            <person name="Geurts R."/>
        </authorList>
    </citation>
    <scope>NUCLEOTIDE SEQUENCE [LARGE SCALE GENOMIC DNA]</scope>
    <source>
        <strain evidence="2">cv. WU1-14</strain>
    </source>
</reference>
<accession>A0A2P5DYI0</accession>
<dbReference type="EMBL" id="JXTB01000009">
    <property type="protein sequence ID" value="PON78344.1"/>
    <property type="molecule type" value="Genomic_DNA"/>
</dbReference>
<name>A0A2P5DYI0_PARAD</name>